<dbReference type="SMART" id="SM00487">
    <property type="entry name" value="DEXDc"/>
    <property type="match status" value="1"/>
</dbReference>
<dbReference type="InterPro" id="IPR032438">
    <property type="entry name" value="ERCC3_RAD25_C"/>
</dbReference>
<keyword evidence="26" id="KW-1185">Reference proteome</keyword>
<dbReference type="EC" id="5.6.2.4" evidence="16"/>
<dbReference type="GO" id="GO:0016787">
    <property type="term" value="F:hydrolase activity"/>
    <property type="evidence" value="ECO:0007669"/>
    <property type="project" value="UniProtKB-KW"/>
</dbReference>
<evidence type="ECO:0000256" key="18">
    <source>
        <dbReference type="ARBA" id="ARBA00058901"/>
    </source>
</evidence>
<feature type="compositionally biased region" description="Polar residues" evidence="22">
    <location>
        <begin position="1050"/>
        <end position="1062"/>
    </location>
</feature>
<evidence type="ECO:0000256" key="11">
    <source>
        <dbReference type="ARBA" id="ARBA00023163"/>
    </source>
</evidence>
<comment type="subcellular location">
    <subcellularLocation>
        <location evidence="1">Nucleus</location>
    </subcellularLocation>
</comment>
<evidence type="ECO:0000256" key="17">
    <source>
        <dbReference type="ARBA" id="ARBA00048988"/>
    </source>
</evidence>
<evidence type="ECO:0000256" key="14">
    <source>
        <dbReference type="ARBA" id="ARBA00023242"/>
    </source>
</evidence>
<evidence type="ECO:0000313" key="25">
    <source>
        <dbReference type="EMBL" id="TPX75212.1"/>
    </source>
</evidence>
<gene>
    <name evidence="25" type="ORF">CcCBS67573_g03522</name>
</gene>
<evidence type="ECO:0000256" key="1">
    <source>
        <dbReference type="ARBA" id="ARBA00004123"/>
    </source>
</evidence>
<evidence type="ECO:0000256" key="3">
    <source>
        <dbReference type="ARBA" id="ARBA00011640"/>
    </source>
</evidence>
<dbReference type="FunFam" id="3.40.50.300:FF:000117">
    <property type="entry name" value="Putative DNA repair helicase rad25"/>
    <property type="match status" value="1"/>
</dbReference>
<evidence type="ECO:0000256" key="10">
    <source>
        <dbReference type="ARBA" id="ARBA00023125"/>
    </source>
</evidence>
<dbReference type="GO" id="GO:0043138">
    <property type="term" value="F:3'-5' DNA helicase activity"/>
    <property type="evidence" value="ECO:0007669"/>
    <property type="project" value="UniProtKB-EC"/>
</dbReference>
<dbReference type="SUPFAM" id="SSF55021">
    <property type="entry name" value="ACT-like"/>
    <property type="match status" value="1"/>
</dbReference>
<dbReference type="GO" id="GO:0046394">
    <property type="term" value="P:carboxylic acid biosynthetic process"/>
    <property type="evidence" value="ECO:0007669"/>
    <property type="project" value="UniProtKB-ARBA"/>
</dbReference>
<protein>
    <recommendedName>
        <fullName evidence="16">DNA 3'-5' helicase</fullName>
        <ecNumber evidence="16">5.6.2.4</ecNumber>
    </recommendedName>
    <alternativeName>
        <fullName evidence="21">DNA repair helicase RAD25</fullName>
    </alternativeName>
    <alternativeName>
        <fullName evidence="20">RNA polymerase II transcription factor B subunit SSL2</fullName>
    </alternativeName>
    <alternativeName>
        <fullName evidence="19">Suppressor of stem-loop mutation 2</fullName>
    </alternativeName>
</protein>
<evidence type="ECO:0000313" key="26">
    <source>
        <dbReference type="Proteomes" id="UP000320333"/>
    </source>
</evidence>
<dbReference type="PANTHER" id="PTHR11274:SF0">
    <property type="entry name" value="GENERAL TRANSCRIPTION AND DNA REPAIR FACTOR IIH HELICASE SUBUNIT XPB"/>
    <property type="match status" value="1"/>
</dbReference>
<comment type="similarity">
    <text evidence="2">Belongs to the helicase family. RAD25/XPB subfamily.</text>
</comment>
<dbReference type="InterPro" id="IPR045865">
    <property type="entry name" value="ACT-like_dom_sf"/>
</dbReference>
<dbReference type="PROSITE" id="PS51192">
    <property type="entry name" value="HELICASE_ATP_BIND_1"/>
    <property type="match status" value="1"/>
</dbReference>
<dbReference type="GO" id="GO:0000112">
    <property type="term" value="C:nucleotide-excision repair factor 3 complex"/>
    <property type="evidence" value="ECO:0007669"/>
    <property type="project" value="TreeGrafter"/>
</dbReference>
<dbReference type="InterPro" id="IPR050615">
    <property type="entry name" value="ATP-dep_DNA_Helicase"/>
</dbReference>
<comment type="catalytic activity">
    <reaction evidence="17">
        <text>ATP + H2O = ADP + phosphate + H(+)</text>
        <dbReference type="Rhea" id="RHEA:13065"/>
        <dbReference type="ChEBI" id="CHEBI:15377"/>
        <dbReference type="ChEBI" id="CHEBI:15378"/>
        <dbReference type="ChEBI" id="CHEBI:30616"/>
        <dbReference type="ChEBI" id="CHEBI:43474"/>
        <dbReference type="ChEBI" id="CHEBI:456216"/>
        <dbReference type="EC" id="5.6.2.4"/>
    </reaction>
</comment>
<keyword evidence="6" id="KW-0378">Hydrolase</keyword>
<dbReference type="Pfam" id="PF13625">
    <property type="entry name" value="Helicase_C_3"/>
    <property type="match status" value="1"/>
</dbReference>
<organism evidence="25 26">
    <name type="scientific">Chytriomyces confervae</name>
    <dbReference type="NCBI Taxonomy" id="246404"/>
    <lineage>
        <taxon>Eukaryota</taxon>
        <taxon>Fungi</taxon>
        <taxon>Fungi incertae sedis</taxon>
        <taxon>Chytridiomycota</taxon>
        <taxon>Chytridiomycota incertae sedis</taxon>
        <taxon>Chytridiomycetes</taxon>
        <taxon>Chytridiales</taxon>
        <taxon>Chytriomycetaceae</taxon>
        <taxon>Chytriomyces</taxon>
    </lineage>
</organism>
<sequence length="1675" mass="184414">MAQLCAWNVLRLDSQSLGTALSLAQVEGLVKSCVNQNSSTYKRCAVVVSSIRLPRSKSTVDRLFEAAYQCLQSPIGSKRMPTMDVGRSPCGQHIHLISALERDLVQLIRRSIKDAVLGEECEMFIGDALRRVRAFLSAIEIIGELSPTSCDSLMRTGDTIAAFIVAAFLQSKGIPAKLVKTDDVISPSFSSDSMDDSFFSHAVSRLSQLIENQVMSETELVVPIFPGSFGTLPEHISLYTHTPNKTHSSLFAAILTLALKPFSPDSHPPNLHLLHTHISGIHTGDPRLLLCESKCCASRRLEFVDLSAAIELCGVGDHGGILSSTGLELVCGDSNPVSQKVYLAKIGDVIESLGASAVDGGNVLFEAAVKNVGTRIGGGLEALNVSLESGVSSIVTYRKRIALLRIDRLIEGASSSAESGGGTTDFSDSSTNLIMESHRILGFVFGVLDECGVPVCLSSSSYRTVTIAVVDDLEPPSNMRIDIVRKSRSHSATPPGSPRTLKRAFIKTNSDPHPSPLKSNLQCAIEKLACLKATVNVYRNKGLISLIRTMDSARSPNTRTRASGEGTRHMLDALARDGIHFDMCAQGVGAVGVSVVVSEERVSDGVKAVHDACLFLAISALWKVNCYGCHREVWCWNLHELVWRVTAPRNPIFLESEDEDDNEDEYKAGTDAEDDAQSEQSEQSEQQDLEESGQDEATEQQPTTNAKRKRRTHTATARKPNSSKNTEETAPKKTKKRKKTERAQPVDELDEDEGDTQSIEQAEDGEDGEDHDDENAGLTLKEDHSLRPIYASSNGRLFMETFSPIAEQAIDFLTAIAEPVSRPALMHEYLLTEYSLYAAVSVGIQADSIISVLGKLCKTDLPVRLMDFIRLHTRSYGKVKLVLKDNHQYVESAFPDVLRTLLKDTTIRDARIVVASEDQNADELNTRMQTFEPVNFARPVSAAAGKKGVKGVQEPSHAIAPAYVSSFSSNNNPPARKSSIEAQQLVQPTAKTPSQPPATENEFIDLFDDDNDPFDMDDDPFASLDPLELEKLNRILDGRAPTETEKETAALTSDESNETISAPTMDPMKPDNLHVFAPTMSAGEMDDESANTVQLPEDLMDLDIRGITDPSASKSKSANQADGTQLLSTFEIAREKSEHVRKACSTAGYPILEEYDFRNDSMLPTFDLVLKPAAILRPYQEKSLNKMFGNGRARSGIIVLPCGAGKTLVGVTAACTVKKRVLVLCTSAVSVEQWAREFKSWTNLKEGEVAKFTSQHKELLTNDNGVLISTYTMVTFSSKRAYDAQKMMDYICSREWGLLILDEVHVVPADMFKKVLTIVAAHCKLGLTATLVREDDKIANLNYLIGPKLYEANWMDLAKKGHIANVKCSEVWCTMTREFYKEYLDQSSRKRQLLYVMNPNKIQACQYLIDFHEQRGDKVIVFSDNVFALKHYATKLNRPYIYGGSSTADRLRTLQQFKYNPAVNTIFLSKVGDTSIDIPEASCLIQISSHYGSRRQEAQRLGRILRAKKNSTGNSATDGYNSFFYTLVSRDTEEVFYCSKRQQFLIDQGYSYDIITRMEGMETVAPLVYSTLNQRLELLATILVSNDMVDLREIEEDGDEDALALFGITREDALDGDHGASGSSGTRRRRSGVVSSGGAVVQSMTSMKSLSGADNMAYIEQNRGGLGNEFRRKKK</sequence>
<evidence type="ECO:0000256" key="5">
    <source>
        <dbReference type="ARBA" id="ARBA00022763"/>
    </source>
</evidence>
<evidence type="ECO:0000256" key="13">
    <source>
        <dbReference type="ARBA" id="ARBA00023235"/>
    </source>
</evidence>
<dbReference type="InterPro" id="IPR036393">
    <property type="entry name" value="AceGlu_kinase-like_sf"/>
</dbReference>
<dbReference type="GO" id="GO:0003677">
    <property type="term" value="F:DNA binding"/>
    <property type="evidence" value="ECO:0007669"/>
    <property type="project" value="UniProtKB-KW"/>
</dbReference>
<evidence type="ECO:0000256" key="6">
    <source>
        <dbReference type="ARBA" id="ARBA00022801"/>
    </source>
</evidence>
<proteinExistence type="inferred from homology"/>
<dbReference type="OrthoDB" id="10262986at2759"/>
<dbReference type="InterPro" id="IPR032830">
    <property type="entry name" value="XPB/Ssl2_N"/>
</dbReference>
<evidence type="ECO:0000256" key="7">
    <source>
        <dbReference type="ARBA" id="ARBA00022806"/>
    </source>
</evidence>
<dbReference type="GO" id="GO:0005524">
    <property type="term" value="F:ATP binding"/>
    <property type="evidence" value="ECO:0007669"/>
    <property type="project" value="UniProtKB-KW"/>
</dbReference>
<dbReference type="GO" id="GO:0006289">
    <property type="term" value="P:nucleotide-excision repair"/>
    <property type="evidence" value="ECO:0007669"/>
    <property type="project" value="InterPro"/>
</dbReference>
<feature type="compositionally biased region" description="Acidic residues" evidence="22">
    <location>
        <begin position="685"/>
        <end position="698"/>
    </location>
</feature>
<evidence type="ECO:0000256" key="2">
    <source>
        <dbReference type="ARBA" id="ARBA00006637"/>
    </source>
</evidence>
<dbReference type="EMBL" id="QEAP01000090">
    <property type="protein sequence ID" value="TPX75212.1"/>
    <property type="molecule type" value="Genomic_DNA"/>
</dbReference>
<feature type="compositionally biased region" description="Polar residues" evidence="22">
    <location>
        <begin position="980"/>
        <end position="993"/>
    </location>
</feature>
<dbReference type="NCBIfam" id="TIGR00603">
    <property type="entry name" value="rad25"/>
    <property type="match status" value="1"/>
</dbReference>
<feature type="region of interest" description="Disordered" evidence="22">
    <location>
        <begin position="965"/>
        <end position="1021"/>
    </location>
</feature>
<comment type="function">
    <text evidence="18">ATP-dependent 3'-5' DNA helicase/translocase; binds dsDNA rather than ssDNA, unzipping it in a translocase rather than classical helicase activity. Component of the general transcription and DNA repair factor IIH (TFIIH) core complex. When complexed to CDK-activating kinase (CAK), involved in RNA transcription by RNA polymerase II. Also involved in transcription-coupled nucleotide excision repair (NER) of damaged DNA. In NER, TFIIH acts by opening DNA around the lesion to allow the excision of the damaged oligonucleotide and its replacement by a new DNA fragment. The ATPase activity of XPB/SSL2, but not its helicase activity, is required for DNA opening. In transcription, TFIIH has an essential role in transcription initiation. When the pre-initiation complex (PIC) has been established, TFIIH is required for promoter opening and promoter escape. The ATP-dependent helicase activity of XPB/SSL2 is required for promoter opening and promoter escape.</text>
</comment>
<feature type="compositionally biased region" description="Acidic residues" evidence="22">
    <location>
        <begin position="655"/>
        <end position="664"/>
    </location>
</feature>
<evidence type="ECO:0000256" key="22">
    <source>
        <dbReference type="SAM" id="MobiDB-lite"/>
    </source>
</evidence>
<keyword evidence="5" id="KW-0227">DNA damage</keyword>
<keyword evidence="13" id="KW-0413">Isomerase</keyword>
<keyword evidence="7" id="KW-0347">Helicase</keyword>
<evidence type="ECO:0000256" key="9">
    <source>
        <dbReference type="ARBA" id="ARBA00023015"/>
    </source>
</evidence>
<dbReference type="InterPro" id="IPR027417">
    <property type="entry name" value="P-loop_NTPase"/>
</dbReference>
<keyword evidence="8" id="KW-0067">ATP-binding</keyword>
<evidence type="ECO:0000256" key="8">
    <source>
        <dbReference type="ARBA" id="ARBA00022840"/>
    </source>
</evidence>
<evidence type="ECO:0000259" key="23">
    <source>
        <dbReference type="PROSITE" id="PS51192"/>
    </source>
</evidence>
<accession>A0A507FGE5</accession>
<comment type="catalytic activity">
    <reaction evidence="15">
        <text>Couples ATP hydrolysis with the unwinding of duplex DNA by translocating in the 3'-5' direction.</text>
        <dbReference type="EC" id="5.6.2.4"/>
    </reaction>
</comment>
<feature type="compositionally biased region" description="Acidic residues" evidence="22">
    <location>
        <begin position="1002"/>
        <end position="1020"/>
    </location>
</feature>
<comment type="caution">
    <text evidence="25">The sequence shown here is derived from an EMBL/GenBank/DDBJ whole genome shotgun (WGS) entry which is preliminary data.</text>
</comment>
<feature type="compositionally biased region" description="Basic and acidic residues" evidence="22">
    <location>
        <begin position="1038"/>
        <end position="1048"/>
    </location>
</feature>
<dbReference type="CDD" id="cd18789">
    <property type="entry name" value="SF2_C_XPB"/>
    <property type="match status" value="1"/>
</dbReference>
<feature type="compositionally biased region" description="Acidic residues" evidence="22">
    <location>
        <begin position="747"/>
        <end position="775"/>
    </location>
</feature>
<evidence type="ECO:0000256" key="21">
    <source>
        <dbReference type="ARBA" id="ARBA00078607"/>
    </source>
</evidence>
<feature type="domain" description="Helicase C-terminal" evidence="24">
    <location>
        <begin position="1403"/>
        <end position="1562"/>
    </location>
</feature>
<dbReference type="GO" id="GO:0006367">
    <property type="term" value="P:transcription initiation at RNA polymerase II promoter"/>
    <property type="evidence" value="ECO:0007669"/>
    <property type="project" value="InterPro"/>
</dbReference>
<dbReference type="InterPro" id="IPR014001">
    <property type="entry name" value="Helicase_ATP-bd"/>
</dbReference>
<keyword evidence="10" id="KW-0238">DNA-binding</keyword>
<feature type="region of interest" description="Disordered" evidence="22">
    <location>
        <begin position="1616"/>
        <end position="1640"/>
    </location>
</feature>
<evidence type="ECO:0000256" key="15">
    <source>
        <dbReference type="ARBA" id="ARBA00034617"/>
    </source>
</evidence>
<name>A0A507FGE5_9FUNG</name>
<feature type="domain" description="Helicase ATP-binding" evidence="23">
    <location>
        <begin position="1187"/>
        <end position="1349"/>
    </location>
</feature>
<dbReference type="Gene3D" id="3.40.1160.10">
    <property type="entry name" value="Acetylglutamate kinase-like"/>
    <property type="match status" value="1"/>
</dbReference>
<keyword evidence="12" id="KW-0234">DNA repair</keyword>
<dbReference type="Gene3D" id="3.30.2130.10">
    <property type="entry name" value="VC0802-like"/>
    <property type="match status" value="1"/>
</dbReference>
<keyword evidence="9" id="KW-0805">Transcription regulation</keyword>
<dbReference type="Proteomes" id="UP000320333">
    <property type="component" value="Unassembled WGS sequence"/>
</dbReference>
<dbReference type="SUPFAM" id="SSF53633">
    <property type="entry name" value="Carbamate kinase-like"/>
    <property type="match status" value="1"/>
</dbReference>
<keyword evidence="11" id="KW-0804">Transcription</keyword>
<evidence type="ECO:0000259" key="24">
    <source>
        <dbReference type="PROSITE" id="PS51194"/>
    </source>
</evidence>
<dbReference type="InterPro" id="IPR001650">
    <property type="entry name" value="Helicase_C-like"/>
</dbReference>
<dbReference type="Gene3D" id="3.40.50.300">
    <property type="entry name" value="P-loop containing nucleotide triphosphate hydrolases"/>
    <property type="match status" value="2"/>
</dbReference>
<dbReference type="Pfam" id="PF04851">
    <property type="entry name" value="ResIII"/>
    <property type="match status" value="1"/>
</dbReference>
<dbReference type="InterPro" id="IPR001161">
    <property type="entry name" value="XPB/Ssl2"/>
</dbReference>
<dbReference type="SUPFAM" id="SSF52540">
    <property type="entry name" value="P-loop containing nucleoside triphosphate hydrolases"/>
    <property type="match status" value="2"/>
</dbReference>
<reference evidence="25 26" key="1">
    <citation type="journal article" date="2019" name="Sci. Rep.">
        <title>Comparative genomics of chytrid fungi reveal insights into the obligate biotrophic and pathogenic lifestyle of Synchytrium endobioticum.</title>
        <authorList>
            <person name="van de Vossenberg B.T.L.H."/>
            <person name="Warris S."/>
            <person name="Nguyen H.D.T."/>
            <person name="van Gent-Pelzer M.P.E."/>
            <person name="Joly D.L."/>
            <person name="van de Geest H.C."/>
            <person name="Bonants P.J.M."/>
            <person name="Smith D.S."/>
            <person name="Levesque C.A."/>
            <person name="van der Lee T.A.J."/>
        </authorList>
    </citation>
    <scope>NUCLEOTIDE SEQUENCE [LARGE SCALE GENOMIC DNA]</scope>
    <source>
        <strain evidence="25 26">CBS 675.73</strain>
    </source>
</reference>
<dbReference type="Pfam" id="PF16203">
    <property type="entry name" value="ERCC3_RAD25_C"/>
    <property type="match status" value="1"/>
</dbReference>
<dbReference type="SMART" id="SM00490">
    <property type="entry name" value="HELICc"/>
    <property type="match status" value="1"/>
</dbReference>
<evidence type="ECO:0000256" key="20">
    <source>
        <dbReference type="ARBA" id="ARBA00076598"/>
    </source>
</evidence>
<evidence type="ECO:0000256" key="12">
    <source>
        <dbReference type="ARBA" id="ARBA00023204"/>
    </source>
</evidence>
<dbReference type="InterPro" id="IPR006935">
    <property type="entry name" value="Helicase/UvrB_N"/>
</dbReference>
<dbReference type="GO" id="GO:0005675">
    <property type="term" value="C:transcription factor TFIIH holo complex"/>
    <property type="evidence" value="ECO:0007669"/>
    <property type="project" value="TreeGrafter"/>
</dbReference>
<comment type="subunit">
    <text evidence="3">Component of the 7-subunit TFIIH core complex composed of XPB/SSL2, XPD/RAD3, SSL1, TFB1, TFB2, TFB4 and TFB5, which is active in NER. The core complex associates with the 3-subunit CTD-kinase module TFIIK composed of CCL1, KIN28 and TFB3 to form the 10-subunit holoenzyme (holo-TFIIH) active in transcription.</text>
</comment>
<dbReference type="PROSITE" id="PS51194">
    <property type="entry name" value="HELICASE_CTER"/>
    <property type="match status" value="1"/>
</dbReference>
<dbReference type="STRING" id="246404.A0A507FGE5"/>
<evidence type="ECO:0000256" key="19">
    <source>
        <dbReference type="ARBA" id="ARBA00075489"/>
    </source>
</evidence>
<evidence type="ECO:0000256" key="4">
    <source>
        <dbReference type="ARBA" id="ARBA00022741"/>
    </source>
</evidence>
<dbReference type="FunFam" id="3.40.50.300:FF:000077">
    <property type="entry name" value="Probable DNA repair helicase RAD25"/>
    <property type="match status" value="1"/>
</dbReference>
<dbReference type="GO" id="GO:0006520">
    <property type="term" value="P:amino acid metabolic process"/>
    <property type="evidence" value="ECO:0007669"/>
    <property type="project" value="UniProtKB-ARBA"/>
</dbReference>
<dbReference type="PANTHER" id="PTHR11274">
    <property type="entry name" value="RAD25/XP-B DNA REPAIR HELICASE"/>
    <property type="match status" value="1"/>
</dbReference>
<evidence type="ECO:0000256" key="16">
    <source>
        <dbReference type="ARBA" id="ARBA00034808"/>
    </source>
</evidence>
<keyword evidence="4" id="KW-0547">Nucleotide-binding</keyword>
<feature type="region of interest" description="Disordered" evidence="22">
    <location>
        <begin position="1038"/>
        <end position="1070"/>
    </location>
</feature>
<feature type="region of interest" description="Disordered" evidence="22">
    <location>
        <begin position="654"/>
        <end position="782"/>
    </location>
</feature>
<dbReference type="GO" id="GO:0097550">
    <property type="term" value="C:transcription preinitiation complex"/>
    <property type="evidence" value="ECO:0007669"/>
    <property type="project" value="TreeGrafter"/>
</dbReference>
<keyword evidence="14" id="KW-0539">Nucleus</keyword>
<dbReference type="CDD" id="cd18029">
    <property type="entry name" value="DEXHc_XPB"/>
    <property type="match status" value="1"/>
</dbReference>